<proteinExistence type="predicted"/>
<evidence type="ECO:0008006" key="4">
    <source>
        <dbReference type="Google" id="ProtNLM"/>
    </source>
</evidence>
<dbReference type="EMBL" id="JBHUNP010000001">
    <property type="protein sequence ID" value="MFD2647918.1"/>
    <property type="molecule type" value="Genomic_DNA"/>
</dbReference>
<feature type="signal peptide" evidence="1">
    <location>
        <begin position="1"/>
        <end position="24"/>
    </location>
</feature>
<comment type="caution">
    <text evidence="2">The sequence shown here is derived from an EMBL/GenBank/DDBJ whole genome shotgun (WGS) entry which is preliminary data.</text>
</comment>
<dbReference type="Proteomes" id="UP001597521">
    <property type="component" value="Unassembled WGS sequence"/>
</dbReference>
<gene>
    <name evidence="2" type="ORF">ACFSX5_08955</name>
</gene>
<evidence type="ECO:0000313" key="2">
    <source>
        <dbReference type="EMBL" id="MFD2647918.1"/>
    </source>
</evidence>
<evidence type="ECO:0000313" key="3">
    <source>
        <dbReference type="Proteomes" id="UP001597521"/>
    </source>
</evidence>
<dbReference type="RefSeq" id="WP_386832956.1">
    <property type="nucleotide sequence ID" value="NZ_JBHUNP010000001.1"/>
</dbReference>
<protein>
    <recommendedName>
        <fullName evidence="4">PepSY domain-containing protein</fullName>
    </recommendedName>
</protein>
<feature type="chain" id="PRO_5045498192" description="PepSY domain-containing protein" evidence="1">
    <location>
        <begin position="25"/>
        <end position="72"/>
    </location>
</feature>
<reference evidence="3" key="1">
    <citation type="journal article" date="2019" name="Int. J. Syst. Evol. Microbiol.">
        <title>The Global Catalogue of Microorganisms (GCM) 10K type strain sequencing project: providing services to taxonomists for standard genome sequencing and annotation.</title>
        <authorList>
            <consortium name="The Broad Institute Genomics Platform"/>
            <consortium name="The Broad Institute Genome Sequencing Center for Infectious Disease"/>
            <person name="Wu L."/>
            <person name="Ma J."/>
        </authorList>
    </citation>
    <scope>NUCLEOTIDE SEQUENCE [LARGE SCALE GENOMIC DNA]</scope>
    <source>
        <strain evidence="3">CCM 7427</strain>
    </source>
</reference>
<evidence type="ECO:0000256" key="1">
    <source>
        <dbReference type="SAM" id="SignalP"/>
    </source>
</evidence>
<accession>A0ABW5QJQ5</accession>
<organism evidence="2 3">
    <name type="scientific">Devosia albogilva</name>
    <dbReference type="NCBI Taxonomy" id="429726"/>
    <lineage>
        <taxon>Bacteria</taxon>
        <taxon>Pseudomonadati</taxon>
        <taxon>Pseudomonadota</taxon>
        <taxon>Alphaproteobacteria</taxon>
        <taxon>Hyphomicrobiales</taxon>
        <taxon>Devosiaceae</taxon>
        <taxon>Devosia</taxon>
    </lineage>
</organism>
<sequence length="72" mass="7689">MFKNTVIALVATAAVAGVAAPAMADTEGLFTGSPEFQQFQQDSIVTRLQQQGVNATAVEEWERADPRLCHPG</sequence>
<keyword evidence="3" id="KW-1185">Reference proteome</keyword>
<keyword evidence="1" id="KW-0732">Signal</keyword>
<name>A0ABW5QJQ5_9HYPH</name>